<dbReference type="EMBL" id="JARQZJ010000044">
    <property type="protein sequence ID" value="KAK9877908.1"/>
    <property type="molecule type" value="Genomic_DNA"/>
</dbReference>
<dbReference type="GO" id="GO:0006525">
    <property type="term" value="P:arginine metabolic process"/>
    <property type="evidence" value="ECO:0007669"/>
    <property type="project" value="TreeGrafter"/>
</dbReference>
<dbReference type="InterPro" id="IPR033199">
    <property type="entry name" value="DDAH-like"/>
</dbReference>
<organism evidence="3 4">
    <name type="scientific">Henosepilachna vigintioctopunctata</name>
    <dbReference type="NCBI Taxonomy" id="420089"/>
    <lineage>
        <taxon>Eukaryota</taxon>
        <taxon>Metazoa</taxon>
        <taxon>Ecdysozoa</taxon>
        <taxon>Arthropoda</taxon>
        <taxon>Hexapoda</taxon>
        <taxon>Insecta</taxon>
        <taxon>Pterygota</taxon>
        <taxon>Neoptera</taxon>
        <taxon>Endopterygota</taxon>
        <taxon>Coleoptera</taxon>
        <taxon>Polyphaga</taxon>
        <taxon>Cucujiformia</taxon>
        <taxon>Coccinelloidea</taxon>
        <taxon>Coccinellidae</taxon>
        <taxon>Epilachninae</taxon>
        <taxon>Epilachnini</taxon>
        <taxon>Henosepilachna</taxon>
    </lineage>
</organism>
<evidence type="ECO:0008006" key="5">
    <source>
        <dbReference type="Google" id="ProtNLM"/>
    </source>
</evidence>
<dbReference type="AlphaFoldDB" id="A0AAW1UBC6"/>
<evidence type="ECO:0000313" key="4">
    <source>
        <dbReference type="Proteomes" id="UP001431783"/>
    </source>
</evidence>
<keyword evidence="4" id="KW-1185">Reference proteome</keyword>
<dbReference type="Proteomes" id="UP001431783">
    <property type="component" value="Unassembled WGS sequence"/>
</dbReference>
<accession>A0AAW1UBC6</accession>
<proteinExistence type="inferred from homology"/>
<dbReference type="GO" id="GO:0016597">
    <property type="term" value="F:amino acid binding"/>
    <property type="evidence" value="ECO:0007669"/>
    <property type="project" value="TreeGrafter"/>
</dbReference>
<comment type="similarity">
    <text evidence="1">Belongs to the DDAH family.</text>
</comment>
<gene>
    <name evidence="3" type="ORF">WA026_020132</name>
</gene>
<dbReference type="PANTHER" id="PTHR12737:SF9">
    <property type="entry name" value="DIMETHYLARGININASE"/>
    <property type="match status" value="1"/>
</dbReference>
<dbReference type="GO" id="GO:0016403">
    <property type="term" value="F:dimethylargininase activity"/>
    <property type="evidence" value="ECO:0007669"/>
    <property type="project" value="TreeGrafter"/>
</dbReference>
<keyword evidence="2" id="KW-0378">Hydrolase</keyword>
<dbReference type="PANTHER" id="PTHR12737">
    <property type="entry name" value="DIMETHYLARGININE DIMETHYLAMINOHYDROLASE"/>
    <property type="match status" value="1"/>
</dbReference>
<sequence length="236" mass="26106">MSSNFKYTHAVVSRIPNSLMKATNEEVIDLDEAKKQHEIYVRVLRELGLDVIELPPDEQLPLCVFVEDTAVICNGTALITKPGDPKRIGEVDTIRVVLKKELDLPTIEISDHAARLDGGDCLFTGKEFFVGISQWTNEAGARAVAASFPEYPCTPIKVPSSKHLKAFVTMAGPDLLCVSTGKESQEVLKRIEREATFNYQTLTLPEDEAANVLFLNGTLVHRSINEIPSSFKAYIC</sequence>
<dbReference type="GO" id="GO:0000052">
    <property type="term" value="P:citrulline metabolic process"/>
    <property type="evidence" value="ECO:0007669"/>
    <property type="project" value="TreeGrafter"/>
</dbReference>
<evidence type="ECO:0000313" key="3">
    <source>
        <dbReference type="EMBL" id="KAK9877908.1"/>
    </source>
</evidence>
<comment type="caution">
    <text evidence="3">The sequence shown here is derived from an EMBL/GenBank/DDBJ whole genome shotgun (WGS) entry which is preliminary data.</text>
</comment>
<evidence type="ECO:0000256" key="2">
    <source>
        <dbReference type="ARBA" id="ARBA00022801"/>
    </source>
</evidence>
<dbReference type="GO" id="GO:0045429">
    <property type="term" value="P:positive regulation of nitric oxide biosynthetic process"/>
    <property type="evidence" value="ECO:0007669"/>
    <property type="project" value="TreeGrafter"/>
</dbReference>
<protein>
    <recommendedName>
        <fullName evidence="5">Dimethylargininase</fullName>
    </recommendedName>
</protein>
<name>A0AAW1UBC6_9CUCU</name>
<dbReference type="FunFam" id="3.75.10.10:FF:000004">
    <property type="entry name" value="N(G),N(G)-dimethylarginine dimethylaminohydrolase 1"/>
    <property type="match status" value="1"/>
</dbReference>
<dbReference type="Gene3D" id="3.75.10.10">
    <property type="entry name" value="L-arginine/glycine Amidinotransferase, Chain A"/>
    <property type="match status" value="1"/>
</dbReference>
<dbReference type="SUPFAM" id="SSF55909">
    <property type="entry name" value="Pentein"/>
    <property type="match status" value="1"/>
</dbReference>
<evidence type="ECO:0000256" key="1">
    <source>
        <dbReference type="ARBA" id="ARBA00008532"/>
    </source>
</evidence>
<reference evidence="3 4" key="1">
    <citation type="submission" date="2023-03" db="EMBL/GenBank/DDBJ databases">
        <title>Genome insight into feeding habits of ladybird beetles.</title>
        <authorList>
            <person name="Li H.-S."/>
            <person name="Huang Y.-H."/>
            <person name="Pang H."/>
        </authorList>
    </citation>
    <scope>NUCLEOTIDE SEQUENCE [LARGE SCALE GENOMIC DNA]</scope>
    <source>
        <strain evidence="3">SYSU_2023b</strain>
        <tissue evidence="3">Whole body</tissue>
    </source>
</reference>